<evidence type="ECO:0008006" key="4">
    <source>
        <dbReference type="Google" id="ProtNLM"/>
    </source>
</evidence>
<keyword evidence="3" id="KW-1185">Reference proteome</keyword>
<evidence type="ECO:0000313" key="2">
    <source>
        <dbReference type="EMBL" id="KAF0932469.1"/>
    </source>
</evidence>
<evidence type="ECO:0000256" key="1">
    <source>
        <dbReference type="SAM" id="Phobius"/>
    </source>
</evidence>
<feature type="transmembrane region" description="Helical" evidence="1">
    <location>
        <begin position="24"/>
        <end position="44"/>
    </location>
</feature>
<dbReference type="Proteomes" id="UP000479710">
    <property type="component" value="Unassembled WGS sequence"/>
</dbReference>
<accession>A0A6G1F6K6</accession>
<comment type="caution">
    <text evidence="2">The sequence shown here is derived from an EMBL/GenBank/DDBJ whole genome shotgun (WGS) entry which is preliminary data.</text>
</comment>
<dbReference type="EMBL" id="SPHZ02000001">
    <property type="protein sequence ID" value="KAF0932469.1"/>
    <property type="molecule type" value="Genomic_DNA"/>
</dbReference>
<feature type="transmembrane region" description="Helical" evidence="1">
    <location>
        <begin position="50"/>
        <end position="70"/>
    </location>
</feature>
<proteinExistence type="predicted"/>
<dbReference type="PANTHER" id="PTHR11206">
    <property type="entry name" value="MULTIDRUG RESISTANCE PROTEIN"/>
    <property type="match status" value="1"/>
</dbReference>
<reference evidence="2 3" key="1">
    <citation type="submission" date="2019-11" db="EMBL/GenBank/DDBJ databases">
        <title>Whole genome sequence of Oryza granulata.</title>
        <authorList>
            <person name="Li W."/>
        </authorList>
    </citation>
    <scope>NUCLEOTIDE SEQUENCE [LARGE SCALE GENOMIC DNA]</scope>
    <source>
        <strain evidence="3">cv. Menghai</strain>
        <tissue evidence="2">Leaf</tissue>
    </source>
</reference>
<organism evidence="2 3">
    <name type="scientific">Oryza meyeriana var. granulata</name>
    <dbReference type="NCBI Taxonomy" id="110450"/>
    <lineage>
        <taxon>Eukaryota</taxon>
        <taxon>Viridiplantae</taxon>
        <taxon>Streptophyta</taxon>
        <taxon>Embryophyta</taxon>
        <taxon>Tracheophyta</taxon>
        <taxon>Spermatophyta</taxon>
        <taxon>Magnoliopsida</taxon>
        <taxon>Liliopsida</taxon>
        <taxon>Poales</taxon>
        <taxon>Poaceae</taxon>
        <taxon>BOP clade</taxon>
        <taxon>Oryzoideae</taxon>
        <taxon>Oryzeae</taxon>
        <taxon>Oryzinae</taxon>
        <taxon>Oryza</taxon>
        <taxon>Oryza meyeriana</taxon>
    </lineage>
</organism>
<evidence type="ECO:0000313" key="3">
    <source>
        <dbReference type="Proteomes" id="UP000479710"/>
    </source>
</evidence>
<keyword evidence="1" id="KW-1133">Transmembrane helix</keyword>
<name>A0A6G1F6K6_9ORYZ</name>
<dbReference type="OrthoDB" id="695204at2759"/>
<protein>
    <recommendedName>
        <fullName evidence="4">Protein DETOXIFICATION</fullName>
    </recommendedName>
</protein>
<feature type="transmembrane region" description="Helical" evidence="1">
    <location>
        <begin position="82"/>
        <end position="101"/>
    </location>
</feature>
<sequence>MAVVLVFRDDFCIIFTSDVKLRQAVAKIAGLLGLTMLLNSVAVGGGWQGLVAYINVGCYYAFGLPLGYILGYKFDYGVGGIWAGMLCGIALRTLVLLYVVWKTDWKAEEFLS</sequence>
<keyword evidence="1" id="KW-0812">Transmembrane</keyword>
<gene>
    <name evidence="2" type="ORF">E2562_010370</name>
</gene>
<dbReference type="AlphaFoldDB" id="A0A6G1F6K6"/>
<keyword evidence="1" id="KW-0472">Membrane</keyword>